<feature type="region of interest" description="Disordered" evidence="1">
    <location>
        <begin position="1"/>
        <end position="27"/>
    </location>
</feature>
<comment type="caution">
    <text evidence="2">The sequence shown here is derived from an EMBL/GenBank/DDBJ whole genome shotgun (WGS) entry which is preliminary data.</text>
</comment>
<dbReference type="PANTHER" id="PTHR23070">
    <property type="entry name" value="BCS1 AAA-TYPE ATPASE"/>
    <property type="match status" value="1"/>
</dbReference>
<evidence type="ECO:0000313" key="2">
    <source>
        <dbReference type="EMBL" id="KAE8710252.1"/>
    </source>
</evidence>
<dbReference type="AlphaFoldDB" id="A0A6A3B4P0"/>
<name>A0A6A3B4P0_HIBSY</name>
<dbReference type="Gene3D" id="3.40.50.300">
    <property type="entry name" value="P-loop containing nucleotide triphosphate hydrolases"/>
    <property type="match status" value="1"/>
</dbReference>
<dbReference type="Proteomes" id="UP000436088">
    <property type="component" value="Unassembled WGS sequence"/>
</dbReference>
<feature type="compositionally biased region" description="Basic and acidic residues" evidence="1">
    <location>
        <begin position="12"/>
        <end position="27"/>
    </location>
</feature>
<reference evidence="2" key="1">
    <citation type="submission" date="2019-09" db="EMBL/GenBank/DDBJ databases">
        <title>Draft genome information of white flower Hibiscus syriacus.</title>
        <authorList>
            <person name="Kim Y.-M."/>
        </authorList>
    </citation>
    <scope>NUCLEOTIDE SEQUENCE [LARGE SCALE GENOMIC DNA]</scope>
    <source>
        <strain evidence="2">YM2019G1</strain>
    </source>
</reference>
<dbReference type="InterPro" id="IPR027417">
    <property type="entry name" value="P-loop_NTPase"/>
</dbReference>
<organism evidence="2 3">
    <name type="scientific">Hibiscus syriacus</name>
    <name type="common">Rose of Sharon</name>
    <dbReference type="NCBI Taxonomy" id="106335"/>
    <lineage>
        <taxon>Eukaryota</taxon>
        <taxon>Viridiplantae</taxon>
        <taxon>Streptophyta</taxon>
        <taxon>Embryophyta</taxon>
        <taxon>Tracheophyta</taxon>
        <taxon>Spermatophyta</taxon>
        <taxon>Magnoliopsida</taxon>
        <taxon>eudicotyledons</taxon>
        <taxon>Gunneridae</taxon>
        <taxon>Pentapetalae</taxon>
        <taxon>rosids</taxon>
        <taxon>malvids</taxon>
        <taxon>Malvales</taxon>
        <taxon>Malvaceae</taxon>
        <taxon>Malvoideae</taxon>
        <taxon>Hibiscus</taxon>
    </lineage>
</organism>
<protein>
    <recommendedName>
        <fullName evidence="4">ATPase AAA-type core domain-containing protein</fullName>
    </recommendedName>
</protein>
<evidence type="ECO:0000256" key="1">
    <source>
        <dbReference type="SAM" id="MobiDB-lite"/>
    </source>
</evidence>
<sequence>MKESNLMGDDMCETKENDHQGKPGRNRGNEIEAIKEENKVVKLFSLKNFICDGQGVWGSTNIDHPATFDKLAMDLAVKKELINDLDRFVRRRDFYRRVGKAWKRGYLLFGPPGTGNIELQNRQVKRFELGECDAFEQDTNEKGCLISSTGYGRAAEMRG</sequence>
<evidence type="ECO:0000313" key="3">
    <source>
        <dbReference type="Proteomes" id="UP000436088"/>
    </source>
</evidence>
<evidence type="ECO:0008006" key="4">
    <source>
        <dbReference type="Google" id="ProtNLM"/>
    </source>
</evidence>
<proteinExistence type="predicted"/>
<accession>A0A6A3B4P0</accession>
<gene>
    <name evidence="2" type="ORF">F3Y22_tig00110325pilonHSYRG00082</name>
</gene>
<dbReference type="EMBL" id="VEPZ02000932">
    <property type="protein sequence ID" value="KAE8710252.1"/>
    <property type="molecule type" value="Genomic_DNA"/>
</dbReference>
<dbReference type="SUPFAM" id="SSF52540">
    <property type="entry name" value="P-loop containing nucleoside triphosphate hydrolases"/>
    <property type="match status" value="1"/>
</dbReference>
<keyword evidence="3" id="KW-1185">Reference proteome</keyword>
<dbReference type="InterPro" id="IPR050747">
    <property type="entry name" value="Mitochondrial_chaperone_BCS1"/>
</dbReference>